<dbReference type="NCBIfam" id="TIGR00254">
    <property type="entry name" value="GGDEF"/>
    <property type="match status" value="1"/>
</dbReference>
<dbReference type="PANTHER" id="PTHR30146">
    <property type="entry name" value="LACI-RELATED TRANSCRIPTIONAL REPRESSOR"/>
    <property type="match status" value="1"/>
</dbReference>
<keyword evidence="6" id="KW-1185">Reference proteome</keyword>
<accession>A0A839JXE1</accession>
<dbReference type="PROSITE" id="PS50887">
    <property type="entry name" value="GGDEF"/>
    <property type="match status" value="1"/>
</dbReference>
<reference evidence="5 6" key="1">
    <citation type="submission" date="2020-07" db="EMBL/GenBank/DDBJ databases">
        <title>Characterization and genome sequencing of isolate MD1, a novel member within the family Lachnospiraceae.</title>
        <authorList>
            <person name="Rettenmaier R."/>
            <person name="Di Bello L."/>
            <person name="Zinser C."/>
            <person name="Scheitz K."/>
            <person name="Liebl W."/>
            <person name="Zverlov V."/>
        </authorList>
    </citation>
    <scope>NUCLEOTIDE SEQUENCE [LARGE SCALE GENOMIC DNA]</scope>
    <source>
        <strain evidence="5 6">MD1</strain>
    </source>
</reference>
<keyword evidence="2" id="KW-0238">DNA-binding</keyword>
<dbReference type="Pfam" id="PF13377">
    <property type="entry name" value="Peripla_BP_3"/>
    <property type="match status" value="1"/>
</dbReference>
<sequence>MDNEVGNVKNVNKGNTLLRTGGIKLFYNNKKTIGVFIAQVNAEFQDLLSRGISTKAMELDYNVAFFTNFGGYGQPSYDTGEIMITDLPNYEELDGVIFASDTMNLEEIKERYLKNIRNRCHCPVVSVRTELKEFYNILVDNNDILSELIIHYIEVHGFTRINFLAGPKGRLDSDKRLECYKRILNEHNIPVEEDRIYYGDFWKYTGVDAVEHWLNSPLELPQAIVCANDYMAITVCRALAEKGIAVPDQIAVSGCDDIEDAAEFSPSLTTVRMPIFEMGAAAVNTIHQLNLGVEQPRNTYMKPDTIYRASCGCKRNWYHESNERRRNHIIAREELYRAIIGNAFMSTDLAGLTKLEDVSEKIGTYIYENKNFTHFCLCLHRNWDFFHEEGGTEPVVDDDRMIMEIGFKNRMLLSKIKFSKKNLIPKEMAEEQAMIYYFAILHHQDHYFGYAGIRFDAIQTYMLSFQTWLFNVCNALENVRIHGELRRLVYRLEDMSVRDELTGLYNRRVMDTLGKKYLMQCVEKQAKLMVFTADMDKLKYINDNYGHAKGDMAIKAVADALLKAADDDEICIRLGGDEFMAIGIDYDDNKMMKFVLAFVDELNEFNKNSDTIYLYVSYGWHIVLPDENTSLEECLMVADSHMYKQKYDKASNHIRANLPFTESM</sequence>
<name>A0A839JXE1_9FIRM</name>
<dbReference type="Gene3D" id="3.30.70.270">
    <property type="match status" value="1"/>
</dbReference>
<dbReference type="InterPro" id="IPR046335">
    <property type="entry name" value="LacI/GalR-like_sensor"/>
</dbReference>
<protein>
    <submittedName>
        <fullName evidence="5">GGDEF domain-containing protein</fullName>
    </submittedName>
</protein>
<dbReference type="GO" id="GO:0003700">
    <property type="term" value="F:DNA-binding transcription factor activity"/>
    <property type="evidence" value="ECO:0007669"/>
    <property type="project" value="TreeGrafter"/>
</dbReference>
<evidence type="ECO:0000313" key="5">
    <source>
        <dbReference type="EMBL" id="MBB2181289.1"/>
    </source>
</evidence>
<keyword evidence="3" id="KW-0804">Transcription</keyword>
<dbReference type="RefSeq" id="WP_228351070.1">
    <property type="nucleotide sequence ID" value="NZ_JACEGA010000001.1"/>
</dbReference>
<evidence type="ECO:0000256" key="2">
    <source>
        <dbReference type="ARBA" id="ARBA00023125"/>
    </source>
</evidence>
<gene>
    <name evidence="5" type="ORF">H0486_00065</name>
</gene>
<comment type="caution">
    <text evidence="5">The sequence shown here is derived from an EMBL/GenBank/DDBJ whole genome shotgun (WGS) entry which is preliminary data.</text>
</comment>
<dbReference type="Proteomes" id="UP000574276">
    <property type="component" value="Unassembled WGS sequence"/>
</dbReference>
<dbReference type="InterPro" id="IPR000160">
    <property type="entry name" value="GGDEF_dom"/>
</dbReference>
<proteinExistence type="predicted"/>
<dbReference type="EMBL" id="JACEGA010000001">
    <property type="protein sequence ID" value="MBB2181289.1"/>
    <property type="molecule type" value="Genomic_DNA"/>
</dbReference>
<dbReference type="GO" id="GO:0000976">
    <property type="term" value="F:transcription cis-regulatory region binding"/>
    <property type="evidence" value="ECO:0007669"/>
    <property type="project" value="TreeGrafter"/>
</dbReference>
<evidence type="ECO:0000259" key="4">
    <source>
        <dbReference type="PROSITE" id="PS50887"/>
    </source>
</evidence>
<dbReference type="Pfam" id="PF00990">
    <property type="entry name" value="GGDEF"/>
    <property type="match status" value="1"/>
</dbReference>
<dbReference type="CDD" id="cd01949">
    <property type="entry name" value="GGDEF"/>
    <property type="match status" value="1"/>
</dbReference>
<evidence type="ECO:0000256" key="1">
    <source>
        <dbReference type="ARBA" id="ARBA00023015"/>
    </source>
</evidence>
<dbReference type="InterPro" id="IPR043128">
    <property type="entry name" value="Rev_trsase/Diguanyl_cyclase"/>
</dbReference>
<dbReference type="SUPFAM" id="SSF55073">
    <property type="entry name" value="Nucleotide cyclase"/>
    <property type="match status" value="1"/>
</dbReference>
<dbReference type="SMART" id="SM00267">
    <property type="entry name" value="GGDEF"/>
    <property type="match status" value="1"/>
</dbReference>
<evidence type="ECO:0000313" key="6">
    <source>
        <dbReference type="Proteomes" id="UP000574276"/>
    </source>
</evidence>
<dbReference type="Gene3D" id="3.40.50.2300">
    <property type="match status" value="2"/>
</dbReference>
<keyword evidence="1" id="KW-0805">Transcription regulation</keyword>
<dbReference type="PANTHER" id="PTHR30146:SF24">
    <property type="entry name" value="XYLOSE OPERON REGULATORY PROTEIN"/>
    <property type="match status" value="1"/>
</dbReference>
<organism evidence="5 6">
    <name type="scientific">Variimorphobacter saccharofermentans</name>
    <dbReference type="NCBI Taxonomy" id="2755051"/>
    <lineage>
        <taxon>Bacteria</taxon>
        <taxon>Bacillati</taxon>
        <taxon>Bacillota</taxon>
        <taxon>Clostridia</taxon>
        <taxon>Lachnospirales</taxon>
        <taxon>Lachnospiraceae</taxon>
        <taxon>Variimorphobacter</taxon>
    </lineage>
</organism>
<feature type="domain" description="GGDEF" evidence="4">
    <location>
        <begin position="526"/>
        <end position="659"/>
    </location>
</feature>
<dbReference type="CDD" id="cd06267">
    <property type="entry name" value="PBP1_LacI_sugar_binding-like"/>
    <property type="match status" value="1"/>
</dbReference>
<dbReference type="InterPro" id="IPR029787">
    <property type="entry name" value="Nucleotide_cyclase"/>
</dbReference>
<evidence type="ECO:0000256" key="3">
    <source>
        <dbReference type="ARBA" id="ARBA00023163"/>
    </source>
</evidence>
<dbReference type="AlphaFoldDB" id="A0A839JXE1"/>
<dbReference type="SUPFAM" id="SSF53822">
    <property type="entry name" value="Periplasmic binding protein-like I"/>
    <property type="match status" value="1"/>
</dbReference>
<dbReference type="InterPro" id="IPR028082">
    <property type="entry name" value="Peripla_BP_I"/>
</dbReference>